<evidence type="ECO:0000313" key="2">
    <source>
        <dbReference type="EMBL" id="AVM53333.1"/>
    </source>
</evidence>
<dbReference type="CDD" id="cd00093">
    <property type="entry name" value="HTH_XRE"/>
    <property type="match status" value="1"/>
</dbReference>
<dbReference type="InterPro" id="IPR001387">
    <property type="entry name" value="Cro/C1-type_HTH"/>
</dbReference>
<gene>
    <name evidence="2" type="ORF">C4H11_10680</name>
</gene>
<reference evidence="2 3" key="1">
    <citation type="submission" date="2018-02" db="EMBL/GenBank/DDBJ databases">
        <authorList>
            <person name="Holder M.E."/>
            <person name="Ajami N.J."/>
            <person name="Petrosino J.F."/>
        </authorList>
    </citation>
    <scope>NUCLEOTIDE SEQUENCE [LARGE SCALE GENOMIC DNA]</scope>
    <source>
        <strain evidence="2 3">ATCC 33285</strain>
    </source>
</reference>
<dbReference type="Proteomes" id="UP000238304">
    <property type="component" value="Chromosome"/>
</dbReference>
<organism evidence="2 3">
    <name type="scientific">Bacteroides zoogleoformans</name>
    <dbReference type="NCBI Taxonomy" id="28119"/>
    <lineage>
        <taxon>Bacteria</taxon>
        <taxon>Pseudomonadati</taxon>
        <taxon>Bacteroidota</taxon>
        <taxon>Bacteroidia</taxon>
        <taxon>Bacteroidales</taxon>
        <taxon>Bacteroidaceae</taxon>
        <taxon>Bacteroides</taxon>
    </lineage>
</organism>
<keyword evidence="3" id="KW-1185">Reference proteome</keyword>
<dbReference type="InterPro" id="IPR010982">
    <property type="entry name" value="Lambda_DNA-bd_dom_sf"/>
</dbReference>
<protein>
    <submittedName>
        <fullName evidence="2">XRE family transcriptional regulator</fullName>
    </submittedName>
</protein>
<dbReference type="RefSeq" id="WP_106041894.1">
    <property type="nucleotide sequence ID" value="NZ_CP027231.1"/>
</dbReference>
<dbReference type="SUPFAM" id="SSF47413">
    <property type="entry name" value="lambda repressor-like DNA-binding domains"/>
    <property type="match status" value="1"/>
</dbReference>
<dbReference type="PROSITE" id="PS50943">
    <property type="entry name" value="HTH_CROC1"/>
    <property type="match status" value="1"/>
</dbReference>
<evidence type="ECO:0000313" key="3">
    <source>
        <dbReference type="Proteomes" id="UP000238304"/>
    </source>
</evidence>
<name>A0ABN5ILY0_9BACE</name>
<proteinExistence type="predicted"/>
<feature type="domain" description="HTH cro/C1-type" evidence="1">
    <location>
        <begin position="40"/>
        <end position="61"/>
    </location>
</feature>
<dbReference type="EMBL" id="CP027231">
    <property type="protein sequence ID" value="AVM53333.1"/>
    <property type="molecule type" value="Genomic_DNA"/>
</dbReference>
<evidence type="ECO:0000259" key="1">
    <source>
        <dbReference type="PROSITE" id="PS50943"/>
    </source>
</evidence>
<dbReference type="Gene3D" id="1.10.260.40">
    <property type="entry name" value="lambda repressor-like DNA-binding domains"/>
    <property type="match status" value="1"/>
</dbReference>
<accession>A0ABN5ILY0</accession>
<sequence>MDIKTVIKARGYTIERIANEWESKNGKPITKGALSQSINKNPTVETLQRIANVIGCNVGDFFADELENTIICPNCGTKLKITKEDD</sequence>